<evidence type="ECO:0000256" key="4">
    <source>
        <dbReference type="ARBA" id="ARBA00023136"/>
    </source>
</evidence>
<evidence type="ECO:0000313" key="8">
    <source>
        <dbReference type="Proteomes" id="UP000199647"/>
    </source>
</evidence>
<accession>A0A1H9CPV3</accession>
<feature type="transmembrane region" description="Helical" evidence="5">
    <location>
        <begin position="33"/>
        <end position="51"/>
    </location>
</feature>
<dbReference type="InterPro" id="IPR050638">
    <property type="entry name" value="AA-Vitamin_Transporters"/>
</dbReference>
<evidence type="ECO:0000313" key="7">
    <source>
        <dbReference type="EMBL" id="SEQ03199.1"/>
    </source>
</evidence>
<feature type="transmembrane region" description="Helical" evidence="5">
    <location>
        <begin position="86"/>
        <end position="107"/>
    </location>
</feature>
<reference evidence="7 8" key="1">
    <citation type="submission" date="2016-10" db="EMBL/GenBank/DDBJ databases">
        <authorList>
            <person name="de Groot N.N."/>
        </authorList>
    </citation>
    <scope>NUCLEOTIDE SEQUENCE [LARGE SCALE GENOMIC DNA]</scope>
    <source>
        <strain evidence="7 8">A52C2</strain>
    </source>
</reference>
<feature type="transmembrane region" description="Helical" evidence="5">
    <location>
        <begin position="116"/>
        <end position="137"/>
    </location>
</feature>
<keyword evidence="3 5" id="KW-1133">Transmembrane helix</keyword>
<feature type="transmembrane region" description="Helical" evidence="5">
    <location>
        <begin position="60"/>
        <end position="80"/>
    </location>
</feature>
<gene>
    <name evidence="7" type="ORF">SAMN05216548_102216</name>
</gene>
<dbReference type="InterPro" id="IPR000620">
    <property type="entry name" value="EamA_dom"/>
</dbReference>
<keyword evidence="4 5" id="KW-0472">Membrane</keyword>
<dbReference type="InterPro" id="IPR037185">
    <property type="entry name" value="EmrE-like"/>
</dbReference>
<proteinExistence type="predicted"/>
<dbReference type="Pfam" id="PF00892">
    <property type="entry name" value="EamA"/>
    <property type="match status" value="2"/>
</dbReference>
<feature type="transmembrane region" description="Helical" evidence="5">
    <location>
        <begin position="216"/>
        <end position="236"/>
    </location>
</feature>
<evidence type="ECO:0000256" key="2">
    <source>
        <dbReference type="ARBA" id="ARBA00022692"/>
    </source>
</evidence>
<dbReference type="SUPFAM" id="SSF103481">
    <property type="entry name" value="Multidrug resistance efflux transporter EmrE"/>
    <property type="match status" value="2"/>
</dbReference>
<dbReference type="PANTHER" id="PTHR32322">
    <property type="entry name" value="INNER MEMBRANE TRANSPORTER"/>
    <property type="match status" value="1"/>
</dbReference>
<comment type="subcellular location">
    <subcellularLocation>
        <location evidence="1">Membrane</location>
        <topology evidence="1">Multi-pass membrane protein</topology>
    </subcellularLocation>
</comment>
<evidence type="ECO:0000256" key="3">
    <source>
        <dbReference type="ARBA" id="ARBA00022989"/>
    </source>
</evidence>
<feature type="transmembrane region" description="Helical" evidence="5">
    <location>
        <begin position="174"/>
        <end position="196"/>
    </location>
</feature>
<dbReference type="AlphaFoldDB" id="A0A1H9CPV3"/>
<keyword evidence="8" id="KW-1185">Reference proteome</keyword>
<evidence type="ECO:0000259" key="6">
    <source>
        <dbReference type="Pfam" id="PF00892"/>
    </source>
</evidence>
<name>A0A1H9CPV3_9HYPH</name>
<organism evidence="7 8">
    <name type="scientific">Faunimonas pinastri</name>
    <dbReference type="NCBI Taxonomy" id="1855383"/>
    <lineage>
        <taxon>Bacteria</taxon>
        <taxon>Pseudomonadati</taxon>
        <taxon>Pseudomonadota</taxon>
        <taxon>Alphaproteobacteria</taxon>
        <taxon>Hyphomicrobiales</taxon>
        <taxon>Afifellaceae</taxon>
        <taxon>Faunimonas</taxon>
    </lineage>
</organism>
<keyword evidence="2 5" id="KW-0812">Transmembrane</keyword>
<dbReference type="STRING" id="1855383.SAMN05216548_102216"/>
<dbReference type="PANTHER" id="PTHR32322:SF9">
    <property type="entry name" value="AMINO-ACID METABOLITE EFFLUX PUMP-RELATED"/>
    <property type="match status" value="1"/>
</dbReference>
<dbReference type="Proteomes" id="UP000199647">
    <property type="component" value="Unassembled WGS sequence"/>
</dbReference>
<feature type="transmembrane region" description="Helical" evidence="5">
    <location>
        <begin position="7"/>
        <end position="27"/>
    </location>
</feature>
<dbReference type="OrthoDB" id="9812521at2"/>
<protein>
    <submittedName>
        <fullName evidence="7">O-acetylserine/cysteine efflux transporter</fullName>
    </submittedName>
</protein>
<dbReference type="EMBL" id="FOFG01000002">
    <property type="protein sequence ID" value="SEQ03199.1"/>
    <property type="molecule type" value="Genomic_DNA"/>
</dbReference>
<dbReference type="RefSeq" id="WP_092495382.1">
    <property type="nucleotide sequence ID" value="NZ_FOFG01000002.1"/>
</dbReference>
<feature type="domain" description="EamA" evidence="6">
    <location>
        <begin position="6"/>
        <end position="129"/>
    </location>
</feature>
<sequence>MKPFHIALAVLIAALWGFNFVVIRVGLVSFPPILMAALRFVIAALPVLVLPRPAIPWSRLVLTSATLFIGQYALLFYGMAQGMPAGLASTVLQIQAFLTMAFAAFLLREKPTGRQIVGAAIALAGLTLVGASIHGGATGSAGAVSAVGFGLTLAAAVSWAIGNVMLRGAGKVDMLATICWLSLIPPLPLLALSLALEGPAAWAGAWAGLDWTGIGAVLYIGLISTVVCFAIWGHLFKLYPASTVAPFSLLVPIFGALSASLLLGETFGPLRLAGMLLIVGGLAALSLRLPRSWRRSPVAS</sequence>
<feature type="transmembrane region" description="Helical" evidence="5">
    <location>
        <begin position="269"/>
        <end position="287"/>
    </location>
</feature>
<evidence type="ECO:0000256" key="5">
    <source>
        <dbReference type="SAM" id="Phobius"/>
    </source>
</evidence>
<dbReference type="Gene3D" id="1.10.3730.20">
    <property type="match status" value="1"/>
</dbReference>
<feature type="transmembrane region" description="Helical" evidence="5">
    <location>
        <begin position="143"/>
        <end position="162"/>
    </location>
</feature>
<feature type="transmembrane region" description="Helical" evidence="5">
    <location>
        <begin position="243"/>
        <end position="263"/>
    </location>
</feature>
<feature type="domain" description="EamA" evidence="6">
    <location>
        <begin position="149"/>
        <end position="286"/>
    </location>
</feature>
<dbReference type="GO" id="GO:0016020">
    <property type="term" value="C:membrane"/>
    <property type="evidence" value="ECO:0007669"/>
    <property type="project" value="UniProtKB-SubCell"/>
</dbReference>
<evidence type="ECO:0000256" key="1">
    <source>
        <dbReference type="ARBA" id="ARBA00004141"/>
    </source>
</evidence>